<keyword evidence="3" id="KW-1185">Reference proteome</keyword>
<keyword evidence="1" id="KW-0812">Transmembrane</keyword>
<dbReference type="Proteomes" id="UP000548978">
    <property type="component" value="Unassembled WGS sequence"/>
</dbReference>
<feature type="transmembrane region" description="Helical" evidence="1">
    <location>
        <begin position="55"/>
        <end position="72"/>
    </location>
</feature>
<keyword evidence="1" id="KW-1133">Transmembrane helix</keyword>
<dbReference type="EMBL" id="JACIJB010000008">
    <property type="protein sequence ID" value="MBB5661113.1"/>
    <property type="molecule type" value="Genomic_DNA"/>
</dbReference>
<proteinExistence type="predicted"/>
<feature type="transmembrane region" description="Helical" evidence="1">
    <location>
        <begin position="12"/>
        <end position="35"/>
    </location>
</feature>
<dbReference type="AlphaFoldDB" id="A0A7W9A4E6"/>
<protein>
    <submittedName>
        <fullName evidence="2">Uncharacterized protein</fullName>
    </submittedName>
</protein>
<evidence type="ECO:0000313" key="3">
    <source>
        <dbReference type="Proteomes" id="UP000548978"/>
    </source>
</evidence>
<comment type="caution">
    <text evidence="2">The sequence shown here is derived from an EMBL/GenBank/DDBJ whole genome shotgun (WGS) entry which is preliminary data.</text>
</comment>
<keyword evidence="1" id="KW-0472">Membrane</keyword>
<gene>
    <name evidence="2" type="ORF">FHS65_001872</name>
</gene>
<sequence length="85" mass="9273">MEPPKDKEEALAGLLNGTMVTLLASVFPVVIVWQIARHWREMLSAGLTDTATDSALGIGLLVASISALRYGIRTLHLNWTSLRTL</sequence>
<reference evidence="2 3" key="1">
    <citation type="submission" date="2020-08" db="EMBL/GenBank/DDBJ databases">
        <title>Genomic Encyclopedia of Type Strains, Phase IV (KMG-IV): sequencing the most valuable type-strain genomes for metagenomic binning, comparative biology and taxonomic classification.</title>
        <authorList>
            <person name="Goeker M."/>
        </authorList>
    </citation>
    <scope>NUCLEOTIDE SEQUENCE [LARGE SCALE GENOMIC DNA]</scope>
    <source>
        <strain evidence="2 3">DSM 24448</strain>
    </source>
</reference>
<evidence type="ECO:0000313" key="2">
    <source>
        <dbReference type="EMBL" id="MBB5661113.1"/>
    </source>
</evidence>
<accession>A0A7W9A4E6</accession>
<evidence type="ECO:0000256" key="1">
    <source>
        <dbReference type="SAM" id="Phobius"/>
    </source>
</evidence>
<dbReference type="RefSeq" id="WP_164462040.1">
    <property type="nucleotide sequence ID" value="NZ_JACIJB010000008.1"/>
</dbReference>
<organism evidence="2 3">
    <name type="scientific">Brevundimonas halotolerans</name>
    <dbReference type="NCBI Taxonomy" id="69670"/>
    <lineage>
        <taxon>Bacteria</taxon>
        <taxon>Pseudomonadati</taxon>
        <taxon>Pseudomonadota</taxon>
        <taxon>Alphaproteobacteria</taxon>
        <taxon>Caulobacterales</taxon>
        <taxon>Caulobacteraceae</taxon>
        <taxon>Brevundimonas</taxon>
    </lineage>
</organism>
<name>A0A7W9A4E6_9CAUL</name>